<accession>A0ABQ2L9F4</accession>
<evidence type="ECO:0000313" key="4">
    <source>
        <dbReference type="Proteomes" id="UP000602381"/>
    </source>
</evidence>
<dbReference type="EMBL" id="BMOV01000002">
    <property type="protein sequence ID" value="GGO07554.1"/>
    <property type="molecule type" value="Genomic_DNA"/>
</dbReference>
<dbReference type="PANTHER" id="PTHR35562">
    <property type="entry name" value="DNA ENDONUCLEASE SMRA-RELATED"/>
    <property type="match status" value="1"/>
</dbReference>
<evidence type="ECO:0000313" key="3">
    <source>
        <dbReference type="EMBL" id="GGO07554.1"/>
    </source>
</evidence>
<proteinExistence type="predicted"/>
<dbReference type="Gene3D" id="3.30.1370.110">
    <property type="match status" value="1"/>
</dbReference>
<evidence type="ECO:0000256" key="1">
    <source>
        <dbReference type="SAM" id="MobiDB-lite"/>
    </source>
</evidence>
<dbReference type="PROSITE" id="PS50828">
    <property type="entry name" value="SMR"/>
    <property type="match status" value="1"/>
</dbReference>
<dbReference type="SUPFAM" id="SSF160443">
    <property type="entry name" value="SMR domain-like"/>
    <property type="match status" value="1"/>
</dbReference>
<keyword evidence="4" id="KW-1185">Reference proteome</keyword>
<feature type="region of interest" description="Disordered" evidence="1">
    <location>
        <begin position="23"/>
        <end position="49"/>
    </location>
</feature>
<dbReference type="Proteomes" id="UP000602381">
    <property type="component" value="Unassembled WGS sequence"/>
</dbReference>
<sequence length="204" mass="22643">MTRRRKNYISSDDQKLWDSIIRDVRPLKDRPATPPLPKNSHPGKGAARAAGDVISQRMSAFGYDVKPQEMGPPAALVSPTLDRRQQRKLARGHKPIDSRIDLHGLTQQKAFTRLCGHIASAVSRGERAVLVITGKGGRHRAQLGDDPVAFRRRDSFDLGSGVLKRMVPIWLESPQLSALVHSYGPAHDNHGGDGALYVLLRRRR</sequence>
<dbReference type="InterPro" id="IPR002625">
    <property type="entry name" value="Smr_dom"/>
</dbReference>
<feature type="domain" description="Smr" evidence="2">
    <location>
        <begin position="100"/>
        <end position="201"/>
    </location>
</feature>
<dbReference type="InterPro" id="IPR036063">
    <property type="entry name" value="Smr_dom_sf"/>
</dbReference>
<comment type="caution">
    <text evidence="3">The sequence shown here is derived from an EMBL/GenBank/DDBJ whole genome shotgun (WGS) entry which is preliminary data.</text>
</comment>
<evidence type="ECO:0000259" key="2">
    <source>
        <dbReference type="PROSITE" id="PS50828"/>
    </source>
</evidence>
<name>A0ABQ2L9F4_9PROT</name>
<dbReference type="RefSeq" id="WP_150004272.1">
    <property type="nucleotide sequence ID" value="NZ_BMOV01000002.1"/>
</dbReference>
<reference evidence="4" key="1">
    <citation type="journal article" date="2019" name="Int. J. Syst. Evol. Microbiol.">
        <title>The Global Catalogue of Microorganisms (GCM) 10K type strain sequencing project: providing services to taxonomists for standard genome sequencing and annotation.</title>
        <authorList>
            <consortium name="The Broad Institute Genomics Platform"/>
            <consortium name="The Broad Institute Genome Sequencing Center for Infectious Disease"/>
            <person name="Wu L."/>
            <person name="Ma J."/>
        </authorList>
    </citation>
    <scope>NUCLEOTIDE SEQUENCE [LARGE SCALE GENOMIC DNA]</scope>
    <source>
        <strain evidence="4">JCM 17843</strain>
    </source>
</reference>
<organism evidence="3 4">
    <name type="scientific">Iodidimonas muriae</name>
    <dbReference type="NCBI Taxonomy" id="261467"/>
    <lineage>
        <taxon>Bacteria</taxon>
        <taxon>Pseudomonadati</taxon>
        <taxon>Pseudomonadota</taxon>
        <taxon>Alphaproteobacteria</taxon>
        <taxon>Iodidimonadales</taxon>
        <taxon>Iodidimonadaceae</taxon>
        <taxon>Iodidimonas</taxon>
    </lineage>
</organism>
<gene>
    <name evidence="3" type="ORF">GCM10007972_07060</name>
</gene>
<dbReference type="Pfam" id="PF01713">
    <property type="entry name" value="Smr"/>
    <property type="match status" value="1"/>
</dbReference>
<dbReference type="PANTHER" id="PTHR35562:SF2">
    <property type="entry name" value="DNA ENDONUCLEASE SMRA-RELATED"/>
    <property type="match status" value="1"/>
</dbReference>
<protein>
    <submittedName>
        <fullName evidence="3">Smr protein/Muts2-like</fullName>
    </submittedName>
</protein>